<evidence type="ECO:0000256" key="3">
    <source>
        <dbReference type="SAM" id="Phobius"/>
    </source>
</evidence>
<dbReference type="GO" id="GO:0016616">
    <property type="term" value="F:oxidoreductase activity, acting on the CH-OH group of donors, NAD or NADP as acceptor"/>
    <property type="evidence" value="ECO:0007669"/>
    <property type="project" value="TreeGrafter"/>
</dbReference>
<dbReference type="InterPro" id="IPR002347">
    <property type="entry name" value="SDR_fam"/>
</dbReference>
<dbReference type="InterPro" id="IPR036291">
    <property type="entry name" value="NAD(P)-bd_dom_sf"/>
</dbReference>
<keyword evidence="3" id="KW-0472">Membrane</keyword>
<dbReference type="RefSeq" id="WP_377266600.1">
    <property type="nucleotide sequence ID" value="NZ_JBHLWD010000051.1"/>
</dbReference>
<dbReference type="InterPro" id="IPR020904">
    <property type="entry name" value="Sc_DH/Rdtase_CS"/>
</dbReference>
<dbReference type="AlphaFoldDB" id="A0A1T5H243"/>
<dbReference type="PROSITE" id="PS00061">
    <property type="entry name" value="ADH_SHORT"/>
    <property type="match status" value="1"/>
</dbReference>
<keyword evidence="5" id="KW-1185">Reference proteome</keyword>
<keyword evidence="2" id="KW-0560">Oxidoreductase</keyword>
<dbReference type="Gene3D" id="3.40.50.720">
    <property type="entry name" value="NAD(P)-binding Rossmann-like Domain"/>
    <property type="match status" value="1"/>
</dbReference>
<reference evidence="5" key="1">
    <citation type="submission" date="2017-02" db="EMBL/GenBank/DDBJ databases">
        <authorList>
            <person name="Varghese N."/>
            <person name="Submissions S."/>
        </authorList>
    </citation>
    <scope>NUCLEOTIDE SEQUENCE [LARGE SCALE GENOMIC DNA]</scope>
    <source>
        <strain evidence="5">UM2</strain>
    </source>
</reference>
<dbReference type="SUPFAM" id="SSF51735">
    <property type="entry name" value="NAD(P)-binding Rossmann-fold domains"/>
    <property type="match status" value="1"/>
</dbReference>
<dbReference type="PRINTS" id="PR00081">
    <property type="entry name" value="GDHRDH"/>
</dbReference>
<evidence type="ECO:0000256" key="1">
    <source>
        <dbReference type="ARBA" id="ARBA00006484"/>
    </source>
</evidence>
<feature type="transmembrane region" description="Helical" evidence="3">
    <location>
        <begin position="33"/>
        <end position="54"/>
    </location>
</feature>
<accession>A0A1T5H243</accession>
<dbReference type="Pfam" id="PF13561">
    <property type="entry name" value="adh_short_C2"/>
    <property type="match status" value="1"/>
</dbReference>
<comment type="similarity">
    <text evidence="1">Belongs to the short-chain dehydrogenases/reductases (SDR) family.</text>
</comment>
<dbReference type="PANTHER" id="PTHR42760:SF133">
    <property type="entry name" value="3-OXOACYL-[ACYL-CARRIER-PROTEIN] REDUCTASE"/>
    <property type="match status" value="1"/>
</dbReference>
<evidence type="ECO:0000313" key="5">
    <source>
        <dbReference type="Proteomes" id="UP000189818"/>
    </source>
</evidence>
<dbReference type="EMBL" id="FUYM01000030">
    <property type="protein sequence ID" value="SKC14754.1"/>
    <property type="molecule type" value="Genomic_DNA"/>
</dbReference>
<proteinExistence type="inferred from homology"/>
<gene>
    <name evidence="4" type="ORF">SAMN06295920_13016</name>
</gene>
<dbReference type="PANTHER" id="PTHR42760">
    <property type="entry name" value="SHORT-CHAIN DEHYDROGENASES/REDUCTASES FAMILY MEMBER"/>
    <property type="match status" value="1"/>
</dbReference>
<evidence type="ECO:0000256" key="2">
    <source>
        <dbReference type="ARBA" id="ARBA00023002"/>
    </source>
</evidence>
<protein>
    <submittedName>
        <fullName evidence="4">Enoyl-(Acyl carrier protein) reductase</fullName>
    </submittedName>
</protein>
<keyword evidence="3" id="KW-1133">Transmembrane helix</keyword>
<name>A0A1T5H243_9SPHN</name>
<evidence type="ECO:0000313" key="4">
    <source>
        <dbReference type="EMBL" id="SKC14754.1"/>
    </source>
</evidence>
<dbReference type="STRING" id="439228.SAMN06295920_13016"/>
<dbReference type="Proteomes" id="UP000189818">
    <property type="component" value="Unassembled WGS sequence"/>
</dbReference>
<organism evidence="4 5">
    <name type="scientific">Rhizorhabdus histidinilytica</name>
    <dbReference type="NCBI Taxonomy" id="439228"/>
    <lineage>
        <taxon>Bacteria</taxon>
        <taxon>Pseudomonadati</taxon>
        <taxon>Pseudomonadota</taxon>
        <taxon>Alphaproteobacteria</taxon>
        <taxon>Sphingomonadales</taxon>
        <taxon>Sphingomonadaceae</taxon>
        <taxon>Rhizorhabdus</taxon>
    </lineage>
</organism>
<keyword evidence="3" id="KW-0812">Transmembrane</keyword>
<sequence length="146" mass="15202">MDGWNRIISVNQTGVLLGMQAALPELVKSGNGAIVNVSSLIALIAAPGSISYGATKSAVRMMSRIAAMEYVKKGVRVNTIVPGPMRTPITADVPPDILEAQIAKIPMGSLGDPEDIAYAAVYLLSNESKYVTGAELVVDGGWSVSA</sequence>